<feature type="region of interest" description="Disordered" evidence="1">
    <location>
        <begin position="48"/>
        <end position="102"/>
    </location>
</feature>
<evidence type="ECO:0000256" key="1">
    <source>
        <dbReference type="SAM" id="MobiDB-lite"/>
    </source>
</evidence>
<proteinExistence type="predicted"/>
<gene>
    <name evidence="2" type="ordered locus">Dtur_0539</name>
</gene>
<reference evidence="3" key="1">
    <citation type="journal article" date="2016" name="Front. Microbiol.">
        <title>The complete genome sequence of hyperthermophile Dictyoglomus turgidum DSM 6724 reveals a specialized carbohydrate fermentor.</title>
        <authorList>
            <person name="Brumm P.J."/>
            <person name="Gowda K."/>
            <person name="Robb F.T."/>
            <person name="Mead D.A."/>
        </authorList>
    </citation>
    <scope>NUCLEOTIDE SEQUENCE [LARGE SCALE GENOMIC DNA]</scope>
    <source>
        <strain evidence="3">DSM 6724 / Z-1310</strain>
    </source>
</reference>
<organism evidence="2 3">
    <name type="scientific">Dictyoglomus turgidum (strain DSM 6724 / Z-1310)</name>
    <dbReference type="NCBI Taxonomy" id="515635"/>
    <lineage>
        <taxon>Bacteria</taxon>
        <taxon>Pseudomonadati</taxon>
        <taxon>Dictyoglomota</taxon>
        <taxon>Dictyoglomia</taxon>
        <taxon>Dictyoglomales</taxon>
        <taxon>Dictyoglomaceae</taxon>
        <taxon>Dictyoglomus</taxon>
    </lineage>
</organism>
<dbReference type="Proteomes" id="UP000007719">
    <property type="component" value="Chromosome"/>
</dbReference>
<evidence type="ECO:0000313" key="2">
    <source>
        <dbReference type="EMBL" id="ACK41829.1"/>
    </source>
</evidence>
<evidence type="ECO:0000313" key="3">
    <source>
        <dbReference type="Proteomes" id="UP000007719"/>
    </source>
</evidence>
<feature type="compositionally biased region" description="Basic and acidic residues" evidence="1">
    <location>
        <begin position="50"/>
        <end position="74"/>
    </location>
</feature>
<protein>
    <submittedName>
        <fullName evidence="2">Uncharacterized protein</fullName>
    </submittedName>
</protein>
<dbReference type="InParanoid" id="B8DZ96"/>
<accession>B8DZ96</accession>
<dbReference type="EMBL" id="CP001251">
    <property type="protein sequence ID" value="ACK41829.1"/>
    <property type="molecule type" value="Genomic_DNA"/>
</dbReference>
<dbReference type="STRING" id="515635.Dtur_0539"/>
<name>B8DZ96_DICTD</name>
<dbReference type="AlphaFoldDB" id="B8DZ96"/>
<dbReference type="HOGENOM" id="CLU_2272906_0_0_0"/>
<dbReference type="KEGG" id="dtu:Dtur_0539"/>
<keyword evidence="3" id="KW-1185">Reference proteome</keyword>
<dbReference type="RefSeq" id="WP_012582914.1">
    <property type="nucleotide sequence ID" value="NC_011661.1"/>
</dbReference>
<sequence length="102" mass="11327">MKKLLIFLGVAILTLVVVFGVSNITKQKVYAQTSTLTQTSTTIQTQQKAVDNDQEIKDDQEIEKGEVEEAKEVKEIEDDNLPNGGHQDPEGVNVDHQFEGVE</sequence>
<dbReference type="EnsemblBacteria" id="ACK41829">
    <property type="protein sequence ID" value="ACK41829"/>
    <property type="gene ID" value="Dtur_0539"/>
</dbReference>